<sequence length="241" mass="25878">MTRRYPGRRWLDRSLRDVVSRDHRMSPAAFRRRQWVTAGFVVLGAVVLGVSLRVEPGSPWFYPLTFGLAAVWTVGAFASGRLYLGHIATDDPDDEDGLVRPVVQPIAIGLALAGLFVVGALVVREIPVLSDQVEKVLGFATEGTLPLLVVITAVNGVAEELFFRGAAYAAIPRHPVVWTTVAYTAATLATGNVMLAFAAVLLGVVVGLQRRASGGILAPVLTHCTWSLTMLLALPPIFGLR</sequence>
<dbReference type="GO" id="GO:0080120">
    <property type="term" value="P:CAAX-box protein maturation"/>
    <property type="evidence" value="ECO:0007669"/>
    <property type="project" value="UniProtKB-ARBA"/>
</dbReference>
<accession>A0A0U4BYC0</accession>
<feature type="transmembrane region" description="Helical" evidence="1">
    <location>
        <begin position="105"/>
        <end position="123"/>
    </location>
</feature>
<dbReference type="GO" id="GO:0004175">
    <property type="term" value="F:endopeptidase activity"/>
    <property type="evidence" value="ECO:0007669"/>
    <property type="project" value="UniProtKB-ARBA"/>
</dbReference>
<feature type="transmembrane region" description="Helical" evidence="1">
    <location>
        <begin position="175"/>
        <end position="208"/>
    </location>
</feature>
<reference evidence="3 4" key="1">
    <citation type="journal article" date="1991" name="Int. J. Syst. Bacteriol.">
        <title>Description of the erythromycin-producing bacterium Arthrobacter sp. strain NRRL B-3381 as Aeromicrobium erythreum gen. nov., sp. nov.</title>
        <authorList>
            <person name="Miller E.S."/>
            <person name="Woese C.R."/>
            <person name="Brenner S."/>
        </authorList>
    </citation>
    <scope>NUCLEOTIDE SEQUENCE [LARGE SCALE GENOMIC DNA]</scope>
    <source>
        <strain evidence="3 4">AR18</strain>
    </source>
</reference>
<dbReference type="KEGG" id="aer:AERYTH_03725"/>
<protein>
    <submittedName>
        <fullName evidence="3">Abortive infection protein</fullName>
    </submittedName>
</protein>
<dbReference type="PATRIC" id="fig|2041.4.peg.778"/>
<evidence type="ECO:0000256" key="1">
    <source>
        <dbReference type="SAM" id="Phobius"/>
    </source>
</evidence>
<dbReference type="RefSeq" id="WP_067854805.1">
    <property type="nucleotide sequence ID" value="NZ_CP011502.1"/>
</dbReference>
<evidence type="ECO:0000313" key="4">
    <source>
        <dbReference type="Proteomes" id="UP000067689"/>
    </source>
</evidence>
<keyword evidence="1" id="KW-1133">Transmembrane helix</keyword>
<dbReference type="STRING" id="2041.AERYTH_03725"/>
<proteinExistence type="predicted"/>
<organism evidence="3 4">
    <name type="scientific">Aeromicrobium erythreum</name>
    <dbReference type="NCBI Taxonomy" id="2041"/>
    <lineage>
        <taxon>Bacteria</taxon>
        <taxon>Bacillati</taxon>
        <taxon>Actinomycetota</taxon>
        <taxon>Actinomycetes</taxon>
        <taxon>Propionibacteriales</taxon>
        <taxon>Nocardioidaceae</taxon>
        <taxon>Aeromicrobium</taxon>
    </lineage>
</organism>
<keyword evidence="1" id="KW-0812">Transmembrane</keyword>
<keyword evidence="1" id="KW-0472">Membrane</keyword>
<dbReference type="EMBL" id="CP011502">
    <property type="protein sequence ID" value="ALX03871.1"/>
    <property type="molecule type" value="Genomic_DNA"/>
</dbReference>
<feature type="transmembrane region" description="Helical" evidence="1">
    <location>
        <begin position="143"/>
        <end position="163"/>
    </location>
</feature>
<dbReference type="OrthoDB" id="4407663at2"/>
<dbReference type="Proteomes" id="UP000067689">
    <property type="component" value="Chromosome"/>
</dbReference>
<keyword evidence="4" id="KW-1185">Reference proteome</keyword>
<evidence type="ECO:0000259" key="2">
    <source>
        <dbReference type="Pfam" id="PF02517"/>
    </source>
</evidence>
<gene>
    <name evidence="3" type="ORF">AERYTH_03725</name>
</gene>
<dbReference type="Pfam" id="PF02517">
    <property type="entry name" value="Rce1-like"/>
    <property type="match status" value="1"/>
</dbReference>
<feature type="transmembrane region" description="Helical" evidence="1">
    <location>
        <begin position="35"/>
        <end position="54"/>
    </location>
</feature>
<evidence type="ECO:0000313" key="3">
    <source>
        <dbReference type="EMBL" id="ALX03871.1"/>
    </source>
</evidence>
<feature type="transmembrane region" description="Helical" evidence="1">
    <location>
        <begin position="220"/>
        <end position="240"/>
    </location>
</feature>
<feature type="domain" description="CAAX prenyl protease 2/Lysostaphin resistance protein A-like" evidence="2">
    <location>
        <begin position="144"/>
        <end position="228"/>
    </location>
</feature>
<dbReference type="AlphaFoldDB" id="A0A0U4BYC0"/>
<name>A0A0U4BYC0_9ACTN</name>
<dbReference type="InterPro" id="IPR003675">
    <property type="entry name" value="Rce1/LyrA-like_dom"/>
</dbReference>